<accession>A0AAV3Y3U4</accession>
<comment type="caution">
    <text evidence="1">The sequence shown here is derived from an EMBL/GenBank/DDBJ whole genome shotgun (WGS) entry which is preliminary data.</text>
</comment>
<dbReference type="AlphaFoldDB" id="A0AAV3Y3U4"/>
<evidence type="ECO:0000313" key="1">
    <source>
        <dbReference type="EMBL" id="GFN81920.1"/>
    </source>
</evidence>
<dbReference type="EMBL" id="BLXT01000975">
    <property type="protein sequence ID" value="GFN81920.1"/>
    <property type="molecule type" value="Genomic_DNA"/>
</dbReference>
<evidence type="ECO:0000313" key="2">
    <source>
        <dbReference type="Proteomes" id="UP000735302"/>
    </source>
</evidence>
<name>A0AAV3Y3U4_9GAST</name>
<organism evidence="1 2">
    <name type="scientific">Plakobranchus ocellatus</name>
    <dbReference type="NCBI Taxonomy" id="259542"/>
    <lineage>
        <taxon>Eukaryota</taxon>
        <taxon>Metazoa</taxon>
        <taxon>Spiralia</taxon>
        <taxon>Lophotrochozoa</taxon>
        <taxon>Mollusca</taxon>
        <taxon>Gastropoda</taxon>
        <taxon>Heterobranchia</taxon>
        <taxon>Euthyneura</taxon>
        <taxon>Panpulmonata</taxon>
        <taxon>Sacoglossa</taxon>
        <taxon>Placobranchoidea</taxon>
        <taxon>Plakobranchidae</taxon>
        <taxon>Plakobranchus</taxon>
    </lineage>
</organism>
<gene>
    <name evidence="1" type="ORF">PoB_000842600</name>
</gene>
<reference evidence="1 2" key="1">
    <citation type="journal article" date="2021" name="Elife">
        <title>Chloroplast acquisition without the gene transfer in kleptoplastic sea slugs, Plakobranchus ocellatus.</title>
        <authorList>
            <person name="Maeda T."/>
            <person name="Takahashi S."/>
            <person name="Yoshida T."/>
            <person name="Shimamura S."/>
            <person name="Takaki Y."/>
            <person name="Nagai Y."/>
            <person name="Toyoda A."/>
            <person name="Suzuki Y."/>
            <person name="Arimoto A."/>
            <person name="Ishii H."/>
            <person name="Satoh N."/>
            <person name="Nishiyama T."/>
            <person name="Hasebe M."/>
            <person name="Maruyama T."/>
            <person name="Minagawa J."/>
            <person name="Obokata J."/>
            <person name="Shigenobu S."/>
        </authorList>
    </citation>
    <scope>NUCLEOTIDE SEQUENCE [LARGE SCALE GENOMIC DNA]</scope>
</reference>
<keyword evidence="2" id="KW-1185">Reference proteome</keyword>
<sequence length="76" mass="8621">MSSDTENEFEVDILSLRSLVESARQKTEYSPKILPVKNLLPLVITIMMHQGQHTPRLIRSSTIAIEAMTLTWLIAI</sequence>
<proteinExistence type="predicted"/>
<protein>
    <submittedName>
        <fullName evidence="1">Uncharacterized protein</fullName>
    </submittedName>
</protein>
<dbReference type="Proteomes" id="UP000735302">
    <property type="component" value="Unassembled WGS sequence"/>
</dbReference>